<organism evidence="7 8">
    <name type="scientific">Candida verbasci</name>
    <dbReference type="NCBI Taxonomy" id="1227364"/>
    <lineage>
        <taxon>Eukaryota</taxon>
        <taxon>Fungi</taxon>
        <taxon>Dikarya</taxon>
        <taxon>Ascomycota</taxon>
        <taxon>Saccharomycotina</taxon>
        <taxon>Pichiomycetes</taxon>
        <taxon>Debaryomycetaceae</taxon>
        <taxon>Candida/Lodderomyces clade</taxon>
        <taxon>Candida</taxon>
    </lineage>
</organism>
<accession>A0A9W4XNC9</accession>
<keyword evidence="2" id="KW-0677">Repeat</keyword>
<reference evidence="7" key="1">
    <citation type="submission" date="2022-12" db="EMBL/GenBank/DDBJ databases">
        <authorList>
            <person name="Brejova B."/>
        </authorList>
    </citation>
    <scope>NUCLEOTIDE SEQUENCE</scope>
</reference>
<protein>
    <recommendedName>
        <fullName evidence="6">Histone-binding protein RBBP4-like N-terminal domain-containing protein</fullName>
    </recommendedName>
</protein>
<keyword evidence="3" id="KW-0156">Chromatin regulator</keyword>
<dbReference type="Pfam" id="PF12265">
    <property type="entry name" value="CAF1C_H4-bd"/>
    <property type="match status" value="1"/>
</dbReference>
<evidence type="ECO:0000313" key="7">
    <source>
        <dbReference type="EMBL" id="CAI5760312.1"/>
    </source>
</evidence>
<dbReference type="SUPFAM" id="SSF50978">
    <property type="entry name" value="WD40 repeat-like"/>
    <property type="match status" value="1"/>
</dbReference>
<evidence type="ECO:0000256" key="5">
    <source>
        <dbReference type="SAM" id="MobiDB-lite"/>
    </source>
</evidence>
<evidence type="ECO:0000256" key="4">
    <source>
        <dbReference type="PROSITE-ProRule" id="PRU00221"/>
    </source>
</evidence>
<sequence>MPVSTTAFTTSTNEFAKAEQQIIQEQQLQSKIINEEYKIWKKTVPLLYDLIHTFAFDSSSLIFEWVKDYKKINSDYIQCQYLIGTNTSIKTDNYLKLGSINLPKSLISQTSDIPIPSSVDTSDFQILKQWKTQSEINALKINGDVAISFNSNGLIQSYNLINNDIVDYKYHKQEGYALNWFNSSSFLSGSLDSQIAYWDISKPSTPIQLFKSHSGAVNDISSLEFRKLIGSVSDDSTTQFHDLRTSENPIISIENKHIQNCISFHPSVDTLYVTGGKDNIVNLYDIRNYKIPFRKFYGHNDSISQLKWDPNSPNLLYSSGIDKRILQWDLESLDEEFTYPDESESGKKNKKSDKIDPCLKFIHGGHLNRINSFDIHPKIKNLIGSVGDDKLMEIWKIKTIPEEEEEEEKEEEEKEEEKEAEEKEEEEKEEETNEEKENKEEPKEDEEIKEEEESKEEPTEPTESKEGDGDVEMKE</sequence>
<evidence type="ECO:0000256" key="3">
    <source>
        <dbReference type="ARBA" id="ARBA00022853"/>
    </source>
</evidence>
<proteinExistence type="predicted"/>
<evidence type="ECO:0000256" key="1">
    <source>
        <dbReference type="ARBA" id="ARBA00022574"/>
    </source>
</evidence>
<dbReference type="Gene3D" id="2.130.10.10">
    <property type="entry name" value="YVTN repeat-like/Quinoprotein amine dehydrogenase"/>
    <property type="match status" value="1"/>
</dbReference>
<dbReference type="PROSITE" id="PS50082">
    <property type="entry name" value="WD_REPEATS_2"/>
    <property type="match status" value="1"/>
</dbReference>
<feature type="region of interest" description="Disordered" evidence="5">
    <location>
        <begin position="398"/>
        <end position="475"/>
    </location>
</feature>
<dbReference type="EMBL" id="CANTUO010000006">
    <property type="protein sequence ID" value="CAI5760312.1"/>
    <property type="molecule type" value="Genomic_DNA"/>
</dbReference>
<keyword evidence="1 4" id="KW-0853">WD repeat</keyword>
<dbReference type="InterPro" id="IPR036322">
    <property type="entry name" value="WD40_repeat_dom_sf"/>
</dbReference>
<feature type="compositionally biased region" description="Acidic residues" evidence="5">
    <location>
        <begin position="402"/>
        <end position="434"/>
    </location>
</feature>
<dbReference type="PANTHER" id="PTHR22850">
    <property type="entry name" value="WD40 REPEAT FAMILY"/>
    <property type="match status" value="1"/>
</dbReference>
<dbReference type="Proteomes" id="UP001152885">
    <property type="component" value="Unassembled WGS sequence"/>
</dbReference>
<dbReference type="GO" id="GO:0006325">
    <property type="term" value="P:chromatin organization"/>
    <property type="evidence" value="ECO:0007669"/>
    <property type="project" value="UniProtKB-KW"/>
</dbReference>
<comment type="caution">
    <text evidence="7">The sequence shown here is derived from an EMBL/GenBank/DDBJ whole genome shotgun (WGS) entry which is preliminary data.</text>
</comment>
<evidence type="ECO:0000256" key="2">
    <source>
        <dbReference type="ARBA" id="ARBA00022737"/>
    </source>
</evidence>
<dbReference type="OrthoDB" id="427795at2759"/>
<dbReference type="AlphaFoldDB" id="A0A9W4XNC9"/>
<dbReference type="InterPro" id="IPR001680">
    <property type="entry name" value="WD40_rpt"/>
</dbReference>
<keyword evidence="8" id="KW-1185">Reference proteome</keyword>
<feature type="compositionally biased region" description="Acidic residues" evidence="5">
    <location>
        <begin position="443"/>
        <end position="455"/>
    </location>
</feature>
<evidence type="ECO:0000313" key="8">
    <source>
        <dbReference type="Proteomes" id="UP001152885"/>
    </source>
</evidence>
<dbReference type="InterPro" id="IPR050459">
    <property type="entry name" value="WD_repeat_RBAP46/RBAP48/MSI1"/>
</dbReference>
<feature type="compositionally biased region" description="Basic and acidic residues" evidence="5">
    <location>
        <begin position="456"/>
        <end position="475"/>
    </location>
</feature>
<gene>
    <name evidence="7" type="ORF">CANVERA_P4822</name>
</gene>
<dbReference type="InterPro" id="IPR015943">
    <property type="entry name" value="WD40/YVTN_repeat-like_dom_sf"/>
</dbReference>
<dbReference type="SMART" id="SM00320">
    <property type="entry name" value="WD40"/>
    <property type="match status" value="5"/>
</dbReference>
<feature type="domain" description="Histone-binding protein RBBP4-like N-terminal" evidence="6">
    <location>
        <begin position="35"/>
        <end position="104"/>
    </location>
</feature>
<feature type="repeat" description="WD" evidence="4">
    <location>
        <begin position="296"/>
        <end position="338"/>
    </location>
</feature>
<dbReference type="InterPro" id="IPR022052">
    <property type="entry name" value="Histone-bd_RBBP4-like_N"/>
</dbReference>
<dbReference type="Pfam" id="PF00400">
    <property type="entry name" value="WD40"/>
    <property type="match status" value="2"/>
</dbReference>
<evidence type="ECO:0000259" key="6">
    <source>
        <dbReference type="Pfam" id="PF12265"/>
    </source>
</evidence>
<dbReference type="PROSITE" id="PS50294">
    <property type="entry name" value="WD_REPEATS_REGION"/>
    <property type="match status" value="1"/>
</dbReference>
<name>A0A9W4XNC9_9ASCO</name>